<proteinExistence type="predicted"/>
<name>A0A5D4RVE0_9BACI</name>
<dbReference type="FunFam" id="3.30.70.360:FF:000001">
    <property type="entry name" value="N-acetyldiaminopimelate deacetylase"/>
    <property type="match status" value="1"/>
</dbReference>
<dbReference type="SUPFAM" id="SSF55031">
    <property type="entry name" value="Bacterial exopeptidase dimerisation domain"/>
    <property type="match status" value="1"/>
</dbReference>
<dbReference type="GO" id="GO:0050118">
    <property type="term" value="F:N-acetyldiaminopimelate deacetylase activity"/>
    <property type="evidence" value="ECO:0007669"/>
    <property type="project" value="UniProtKB-ARBA"/>
</dbReference>
<evidence type="ECO:0000259" key="3">
    <source>
        <dbReference type="Pfam" id="PF07687"/>
    </source>
</evidence>
<dbReference type="Proteomes" id="UP000322997">
    <property type="component" value="Unassembled WGS sequence"/>
</dbReference>
<reference evidence="4 5" key="1">
    <citation type="submission" date="2019-08" db="EMBL/GenBank/DDBJ databases">
        <title>Bacillus genomes from the desert of Cuatro Cienegas, Coahuila.</title>
        <authorList>
            <person name="Olmedo-Alvarez G."/>
        </authorList>
    </citation>
    <scope>NUCLEOTIDE SEQUENCE [LARGE SCALE GENOMIC DNA]</scope>
    <source>
        <strain evidence="4 5">CH108_3D</strain>
    </source>
</reference>
<feature type="binding site" evidence="2">
    <location>
        <position position="147"/>
    </location>
    <ligand>
        <name>Mn(2+)</name>
        <dbReference type="ChEBI" id="CHEBI:29035"/>
        <label>2</label>
    </ligand>
</feature>
<dbReference type="EMBL" id="VTEQ01000002">
    <property type="protein sequence ID" value="TYS54709.1"/>
    <property type="molecule type" value="Genomic_DNA"/>
</dbReference>
<dbReference type="Pfam" id="PF07687">
    <property type="entry name" value="M20_dimer"/>
    <property type="match status" value="1"/>
</dbReference>
<keyword evidence="2" id="KW-0464">Manganese</keyword>
<dbReference type="Gene3D" id="3.30.70.360">
    <property type="match status" value="1"/>
</dbReference>
<comment type="cofactor">
    <cofactor evidence="2">
        <name>Mn(2+)</name>
        <dbReference type="ChEBI" id="CHEBI:29035"/>
    </cofactor>
    <text evidence="2">The Mn(2+) ion enhances activity.</text>
</comment>
<dbReference type="GO" id="GO:0046872">
    <property type="term" value="F:metal ion binding"/>
    <property type="evidence" value="ECO:0007669"/>
    <property type="project" value="UniProtKB-KW"/>
</dbReference>
<feature type="binding site" evidence="2">
    <location>
        <position position="111"/>
    </location>
    <ligand>
        <name>Mn(2+)</name>
        <dbReference type="ChEBI" id="CHEBI:29035"/>
        <label>2</label>
    </ligand>
</feature>
<dbReference type="NCBIfam" id="TIGR01891">
    <property type="entry name" value="amidohydrolases"/>
    <property type="match status" value="1"/>
</dbReference>
<dbReference type="SUPFAM" id="SSF53187">
    <property type="entry name" value="Zn-dependent exopeptidases"/>
    <property type="match status" value="1"/>
</dbReference>
<dbReference type="PIRSF" id="PIRSF005962">
    <property type="entry name" value="Pept_M20D_amidohydro"/>
    <property type="match status" value="1"/>
</dbReference>
<dbReference type="PANTHER" id="PTHR11014:SF63">
    <property type="entry name" value="METALLOPEPTIDASE, PUTATIVE (AFU_ORTHOLOGUE AFUA_6G09600)-RELATED"/>
    <property type="match status" value="1"/>
</dbReference>
<dbReference type="InterPro" id="IPR017439">
    <property type="entry name" value="Amidohydrolase"/>
</dbReference>
<dbReference type="InterPro" id="IPR002933">
    <property type="entry name" value="Peptidase_M20"/>
</dbReference>
<dbReference type="Gene3D" id="3.40.630.10">
    <property type="entry name" value="Zn peptidases"/>
    <property type="match status" value="1"/>
</dbReference>
<keyword evidence="2" id="KW-0479">Metal-binding</keyword>
<protein>
    <submittedName>
        <fullName evidence="4">Amidohydrolase</fullName>
    </submittedName>
</protein>
<dbReference type="InterPro" id="IPR036264">
    <property type="entry name" value="Bact_exopeptidase_dim_dom"/>
</dbReference>
<feature type="binding site" evidence="2">
    <location>
        <position position="368"/>
    </location>
    <ligand>
        <name>Mn(2+)</name>
        <dbReference type="ChEBI" id="CHEBI:29035"/>
        <label>2</label>
    </ligand>
</feature>
<gene>
    <name evidence="4" type="ORF">FZC83_07105</name>
</gene>
<evidence type="ECO:0000256" key="1">
    <source>
        <dbReference type="ARBA" id="ARBA00022801"/>
    </source>
</evidence>
<sequence>MKKRRRGMKREEMYTKLEGNFEETRSWRRHLHENPELSFQETETARFIEGKLREFGLEVKTGIGGNGITGTLRGANPGKTIAFRADFDALPITDEKDAPYKSKNPGVMHACGHDGHTSALLSVAKVLSQYGQDINGTLIFLFQPAEETPPGGAKFMIEEGVLEGVDHVFGAHLASDLPLGSFGVGEGFRMAAVDKFAIHINGLGGHGARPHTTIDPLVTGTTVVNALQQIVSRKVDPLKSAVVTIGIFKAGTAFNVIPDTVTIEGTVRTFEAEVRDQVQEEIESIVAGITSGFKATHSIDYLRGYPALYNHPEETEIAHRLFADLGPVAESEPTMGAEDFAYYLQEKPGTFFRVGSRTDDLATQYSHHHPRFDIDERALVNTGKAFIKLAEHYVF</sequence>
<dbReference type="AlphaFoldDB" id="A0A5D4RVE0"/>
<keyword evidence="1 4" id="KW-0378">Hydrolase</keyword>
<evidence type="ECO:0000256" key="2">
    <source>
        <dbReference type="PIRSR" id="PIRSR005962-1"/>
    </source>
</evidence>
<comment type="caution">
    <text evidence="4">The sequence shown here is derived from an EMBL/GenBank/DDBJ whole genome shotgun (WGS) entry which is preliminary data.</text>
</comment>
<feature type="binding site" evidence="2">
    <location>
        <position position="172"/>
    </location>
    <ligand>
        <name>Mn(2+)</name>
        <dbReference type="ChEBI" id="CHEBI:29035"/>
        <label>2</label>
    </ligand>
</feature>
<accession>A0A5D4RVE0</accession>
<dbReference type="InterPro" id="IPR011650">
    <property type="entry name" value="Peptidase_M20_dimer"/>
</dbReference>
<evidence type="ECO:0000313" key="5">
    <source>
        <dbReference type="Proteomes" id="UP000322997"/>
    </source>
</evidence>
<dbReference type="PANTHER" id="PTHR11014">
    <property type="entry name" value="PEPTIDASE M20 FAMILY MEMBER"/>
    <property type="match status" value="1"/>
</dbReference>
<organism evidence="4 5">
    <name type="scientific">Rossellomorea marisflavi</name>
    <dbReference type="NCBI Taxonomy" id="189381"/>
    <lineage>
        <taxon>Bacteria</taxon>
        <taxon>Bacillati</taxon>
        <taxon>Bacillota</taxon>
        <taxon>Bacilli</taxon>
        <taxon>Bacillales</taxon>
        <taxon>Bacillaceae</taxon>
        <taxon>Rossellomorea</taxon>
    </lineage>
</organism>
<evidence type="ECO:0000313" key="4">
    <source>
        <dbReference type="EMBL" id="TYS54709.1"/>
    </source>
</evidence>
<dbReference type="GO" id="GO:0019877">
    <property type="term" value="P:diaminopimelate biosynthetic process"/>
    <property type="evidence" value="ECO:0007669"/>
    <property type="project" value="UniProtKB-ARBA"/>
</dbReference>
<feature type="binding site" evidence="2">
    <location>
        <position position="113"/>
    </location>
    <ligand>
        <name>Mn(2+)</name>
        <dbReference type="ChEBI" id="CHEBI:29035"/>
        <label>2</label>
    </ligand>
</feature>
<feature type="domain" description="Peptidase M20 dimerisation" evidence="3">
    <location>
        <begin position="196"/>
        <end position="287"/>
    </location>
</feature>
<dbReference type="Pfam" id="PF01546">
    <property type="entry name" value="Peptidase_M20"/>
    <property type="match status" value="1"/>
</dbReference>